<sequence>MNAYFWITGLIVCCFSCGTKETLQTPNLHPYTNCLAGVDTTKGDEAIGCVGNYYKLIDQQYVLKIDIADFLRKNSLSEYQDSCFQIRISTDKVLSAGVFAELQVFNKGESNLSSICTDIIITNTPKPQRILTDVSGSIIIQYNGEQDYYGSKRSVFTFFVERLSFKDKVAQKEVVIKDQLLWKVIDLGMAG</sequence>
<name>A0AAE3QXV2_9BACT</name>
<dbReference type="RefSeq" id="WP_314509548.1">
    <property type="nucleotide sequence ID" value="NZ_JASJOU010000001.1"/>
</dbReference>
<dbReference type="EMBL" id="JASJOU010000001">
    <property type="protein sequence ID" value="MDJ1500016.1"/>
    <property type="molecule type" value="Genomic_DNA"/>
</dbReference>
<accession>A0AAE3QXV2</accession>
<evidence type="ECO:0000313" key="1">
    <source>
        <dbReference type="EMBL" id="MDJ1500016.1"/>
    </source>
</evidence>
<organism evidence="1 2">
    <name type="scientific">Xanthocytophaga agilis</name>
    <dbReference type="NCBI Taxonomy" id="3048010"/>
    <lineage>
        <taxon>Bacteria</taxon>
        <taxon>Pseudomonadati</taxon>
        <taxon>Bacteroidota</taxon>
        <taxon>Cytophagia</taxon>
        <taxon>Cytophagales</taxon>
        <taxon>Rhodocytophagaceae</taxon>
        <taxon>Xanthocytophaga</taxon>
    </lineage>
</organism>
<comment type="caution">
    <text evidence="1">The sequence shown here is derived from an EMBL/GenBank/DDBJ whole genome shotgun (WGS) entry which is preliminary data.</text>
</comment>
<proteinExistence type="predicted"/>
<keyword evidence="2" id="KW-1185">Reference proteome</keyword>
<gene>
    <name evidence="1" type="ORF">QNI22_05145</name>
</gene>
<dbReference type="AlphaFoldDB" id="A0AAE3QXV2"/>
<dbReference type="Proteomes" id="UP001232063">
    <property type="component" value="Unassembled WGS sequence"/>
</dbReference>
<protein>
    <submittedName>
        <fullName evidence="1">Uncharacterized protein</fullName>
    </submittedName>
</protein>
<reference evidence="1" key="1">
    <citation type="submission" date="2023-05" db="EMBL/GenBank/DDBJ databases">
        <authorList>
            <person name="Zhang X."/>
        </authorList>
    </citation>
    <scope>NUCLEOTIDE SEQUENCE</scope>
    <source>
        <strain evidence="1">BD1B2-1</strain>
    </source>
</reference>
<evidence type="ECO:0000313" key="2">
    <source>
        <dbReference type="Proteomes" id="UP001232063"/>
    </source>
</evidence>